<comment type="caution">
    <text evidence="1">The sequence shown here is derived from an EMBL/GenBank/DDBJ whole genome shotgun (WGS) entry which is preliminary data.</text>
</comment>
<accession>A0AAN6MF18</accession>
<protein>
    <submittedName>
        <fullName evidence="1">Uncharacterized protein</fullName>
    </submittedName>
</protein>
<reference evidence="1" key="2">
    <citation type="submission" date="2023-05" db="EMBL/GenBank/DDBJ databases">
        <authorList>
            <consortium name="Lawrence Berkeley National Laboratory"/>
            <person name="Steindorff A."/>
            <person name="Hensen N."/>
            <person name="Bonometti L."/>
            <person name="Westerberg I."/>
            <person name="Brannstrom I.O."/>
            <person name="Guillou S."/>
            <person name="Cros-Aarteil S."/>
            <person name="Calhoun S."/>
            <person name="Haridas S."/>
            <person name="Kuo A."/>
            <person name="Mondo S."/>
            <person name="Pangilinan J."/>
            <person name="Riley R."/>
            <person name="Labutti K."/>
            <person name="Andreopoulos B."/>
            <person name="Lipzen A."/>
            <person name="Chen C."/>
            <person name="Yanf M."/>
            <person name="Daum C."/>
            <person name="Ng V."/>
            <person name="Clum A."/>
            <person name="Ohm R."/>
            <person name="Martin F."/>
            <person name="Silar P."/>
            <person name="Natvig D."/>
            <person name="Lalanne C."/>
            <person name="Gautier V."/>
            <person name="Ament-Velasquez S.L."/>
            <person name="Kruys A."/>
            <person name="Hutchinson M.I."/>
            <person name="Powell A.J."/>
            <person name="Barry K."/>
            <person name="Miller A.N."/>
            <person name="Grigoriev I.V."/>
            <person name="Debuchy R."/>
            <person name="Gladieux P."/>
            <person name="Thoren M.H."/>
            <person name="Johannesson H."/>
        </authorList>
    </citation>
    <scope>NUCLEOTIDE SEQUENCE</scope>
    <source>
        <strain evidence="1">CBS 103.79</strain>
    </source>
</reference>
<organism evidence="1 2">
    <name type="scientific">Staphylotrichum tortipilum</name>
    <dbReference type="NCBI Taxonomy" id="2831512"/>
    <lineage>
        <taxon>Eukaryota</taxon>
        <taxon>Fungi</taxon>
        <taxon>Dikarya</taxon>
        <taxon>Ascomycota</taxon>
        <taxon>Pezizomycotina</taxon>
        <taxon>Sordariomycetes</taxon>
        <taxon>Sordariomycetidae</taxon>
        <taxon>Sordariales</taxon>
        <taxon>Chaetomiaceae</taxon>
        <taxon>Staphylotrichum</taxon>
    </lineage>
</organism>
<sequence>MDVRKENGQIRFRNACGSTPADGPDVMFEPLRSFATGEVIEGFPRTVREVAALEETVVRCILEHLNLPNWGSVLARKYRILSSCGVMFEGTLEELGQLRKGD</sequence>
<evidence type="ECO:0000313" key="2">
    <source>
        <dbReference type="Proteomes" id="UP001303889"/>
    </source>
</evidence>
<proteinExistence type="predicted"/>
<dbReference type="AlphaFoldDB" id="A0AAN6MF18"/>
<dbReference type="Proteomes" id="UP001303889">
    <property type="component" value="Unassembled WGS sequence"/>
</dbReference>
<name>A0AAN6MF18_9PEZI</name>
<dbReference type="EMBL" id="MU855764">
    <property type="protein sequence ID" value="KAK3899595.1"/>
    <property type="molecule type" value="Genomic_DNA"/>
</dbReference>
<evidence type="ECO:0000313" key="1">
    <source>
        <dbReference type="EMBL" id="KAK3899595.1"/>
    </source>
</evidence>
<gene>
    <name evidence="1" type="ORF">C8A05DRAFT_36781</name>
</gene>
<reference evidence="1" key="1">
    <citation type="journal article" date="2023" name="Mol. Phylogenet. Evol.">
        <title>Genome-scale phylogeny and comparative genomics of the fungal order Sordariales.</title>
        <authorList>
            <person name="Hensen N."/>
            <person name="Bonometti L."/>
            <person name="Westerberg I."/>
            <person name="Brannstrom I.O."/>
            <person name="Guillou S."/>
            <person name="Cros-Aarteil S."/>
            <person name="Calhoun S."/>
            <person name="Haridas S."/>
            <person name="Kuo A."/>
            <person name="Mondo S."/>
            <person name="Pangilinan J."/>
            <person name="Riley R."/>
            <person name="LaButti K."/>
            <person name="Andreopoulos B."/>
            <person name="Lipzen A."/>
            <person name="Chen C."/>
            <person name="Yan M."/>
            <person name="Daum C."/>
            <person name="Ng V."/>
            <person name="Clum A."/>
            <person name="Steindorff A."/>
            <person name="Ohm R.A."/>
            <person name="Martin F."/>
            <person name="Silar P."/>
            <person name="Natvig D.O."/>
            <person name="Lalanne C."/>
            <person name="Gautier V."/>
            <person name="Ament-Velasquez S.L."/>
            <person name="Kruys A."/>
            <person name="Hutchinson M.I."/>
            <person name="Powell A.J."/>
            <person name="Barry K."/>
            <person name="Miller A.N."/>
            <person name="Grigoriev I.V."/>
            <person name="Debuchy R."/>
            <person name="Gladieux P."/>
            <person name="Hiltunen Thoren M."/>
            <person name="Johannesson H."/>
        </authorList>
    </citation>
    <scope>NUCLEOTIDE SEQUENCE</scope>
    <source>
        <strain evidence="1">CBS 103.79</strain>
    </source>
</reference>
<keyword evidence="2" id="KW-1185">Reference proteome</keyword>